<dbReference type="PIRSF" id="PIRSF000509">
    <property type="entry name" value="Trp_DMAT"/>
    <property type="match status" value="1"/>
</dbReference>
<feature type="binding site" evidence="3">
    <location>
        <position position="352"/>
    </location>
    <ligand>
        <name>dimethylallyl diphosphate</name>
        <dbReference type="ChEBI" id="CHEBI:57623"/>
    </ligand>
</feature>
<evidence type="ECO:0000313" key="5">
    <source>
        <dbReference type="Proteomes" id="UP000784919"/>
    </source>
</evidence>
<dbReference type="InterPro" id="IPR012148">
    <property type="entry name" value="ABBA_DMATS-like"/>
</dbReference>
<feature type="binding site" evidence="3">
    <location>
        <position position="100"/>
    </location>
    <ligand>
        <name>dimethylallyl diphosphate</name>
        <dbReference type="ChEBI" id="CHEBI:57623"/>
    </ligand>
</feature>
<evidence type="ECO:0000256" key="3">
    <source>
        <dbReference type="PIRSR" id="PIRSR000509-1"/>
    </source>
</evidence>
<feature type="binding site" evidence="3">
    <location>
        <position position="89"/>
    </location>
    <ligand>
        <name>L-tryptophan</name>
        <dbReference type="ChEBI" id="CHEBI:57912"/>
    </ligand>
</feature>
<feature type="binding site" evidence="3">
    <location>
        <position position="266"/>
    </location>
    <ligand>
        <name>dimethylallyl diphosphate</name>
        <dbReference type="ChEBI" id="CHEBI:57623"/>
    </ligand>
</feature>
<dbReference type="Pfam" id="PF11991">
    <property type="entry name" value="Trp_DMAT"/>
    <property type="match status" value="1"/>
</dbReference>
<evidence type="ECO:0000256" key="2">
    <source>
        <dbReference type="ARBA" id="ARBA00022679"/>
    </source>
</evidence>
<sequence>MSTANDPGNSVYEILSLIFEFPSNEQRLWWHSTAPMFAAMLHNAGYNVHDQYRHLGIFKKHIIPFLGVYPTKDKERWLSILTRCGLPLELSLNCTESAVRYTYEPINEVTGTEKDPFNTLAIMGSVQKLAQIQAGIDLEWFSYFKNELTLDESESVTLQSNELVKEEIKTQNKLALDLKESQFALKVYFYPHLKSIATGRSTHDLIFDSVFKLSQSQKHESIQPAFQVLCDYVSRRNHSAEVDQHRALHARLLSCDLIDSAKSRVKIYLLEKTVSLSMMEDLWTLGGRRVDASTMDGLDMLRELWSLLKVPTGHLEYPEGYLEMGEIPNEQLPSMANYTLHHNDPMPEPQVYFTVFGMNDAEICNALTIFFQRHGFDDMAKKYRVFLQDT</sequence>
<dbReference type="EMBL" id="SRPS01000157">
    <property type="protein sequence ID" value="KAG5965194.1"/>
    <property type="molecule type" value="Genomic_DNA"/>
</dbReference>
<comment type="similarity">
    <text evidence="1">Belongs to the tryptophan dimethylallyltransferase family.</text>
</comment>
<feature type="binding site" evidence="3">
    <location>
        <position position="264"/>
    </location>
    <ligand>
        <name>dimethylallyl diphosphate</name>
        <dbReference type="ChEBI" id="CHEBI:57623"/>
    </ligand>
</feature>
<reference evidence="4" key="1">
    <citation type="journal article" date="2020" name="bioRxiv">
        <title>Whole genome comparisons of ergot fungi reveals the divergence and evolution of species within the genus Claviceps are the result of varying mechanisms driving genome evolution and host range expansion.</title>
        <authorList>
            <person name="Wyka S.A."/>
            <person name="Mondo S.J."/>
            <person name="Liu M."/>
            <person name="Dettman J."/>
            <person name="Nalam V."/>
            <person name="Broders K.D."/>
        </authorList>
    </citation>
    <scope>NUCLEOTIDE SEQUENCE</scope>
    <source>
        <strain evidence="4">CCC 1102</strain>
    </source>
</reference>
<evidence type="ECO:0000256" key="1">
    <source>
        <dbReference type="ARBA" id="ARBA00010209"/>
    </source>
</evidence>
<keyword evidence="2" id="KW-0808">Transferase</keyword>
<feature type="binding site" evidence="3">
    <location>
        <position position="186"/>
    </location>
    <ligand>
        <name>dimethylallyl diphosphate</name>
        <dbReference type="ChEBI" id="CHEBI:57623"/>
    </ligand>
</feature>
<dbReference type="GO" id="GO:0016765">
    <property type="term" value="F:transferase activity, transferring alkyl or aryl (other than methyl) groups"/>
    <property type="evidence" value="ECO:0007669"/>
    <property type="project" value="InterPro"/>
</dbReference>
<feature type="binding site" evidence="3">
    <location>
        <position position="188"/>
    </location>
    <ligand>
        <name>dimethylallyl diphosphate</name>
        <dbReference type="ChEBI" id="CHEBI:57623"/>
    </ligand>
</feature>
<dbReference type="GO" id="GO:0009820">
    <property type="term" value="P:alkaloid metabolic process"/>
    <property type="evidence" value="ECO:0007669"/>
    <property type="project" value="InterPro"/>
</dbReference>
<name>A0A9P7MRA4_9HYPO</name>
<feature type="binding site" evidence="3">
    <location>
        <begin position="80"/>
        <end position="81"/>
    </location>
    <ligand>
        <name>L-tryptophan</name>
        <dbReference type="ChEBI" id="CHEBI:57912"/>
    </ligand>
</feature>
<dbReference type="AlphaFoldDB" id="A0A9P7MRA4"/>
<gene>
    <name evidence="4" type="ORF">E4U56_001894</name>
</gene>
<dbReference type="SFLD" id="SFLDS00036">
    <property type="entry name" value="Aromatic_Prenyltransferase"/>
    <property type="match status" value="1"/>
</dbReference>
<organism evidence="4 5">
    <name type="scientific">Claviceps arundinis</name>
    <dbReference type="NCBI Taxonomy" id="1623583"/>
    <lineage>
        <taxon>Eukaryota</taxon>
        <taxon>Fungi</taxon>
        <taxon>Dikarya</taxon>
        <taxon>Ascomycota</taxon>
        <taxon>Pezizomycotina</taxon>
        <taxon>Sordariomycetes</taxon>
        <taxon>Hypocreomycetidae</taxon>
        <taxon>Hypocreales</taxon>
        <taxon>Clavicipitaceae</taxon>
        <taxon>Claviceps</taxon>
    </lineage>
</organism>
<feature type="binding site" evidence="3">
    <location>
        <position position="190"/>
    </location>
    <ligand>
        <name>L-tryptophan</name>
        <dbReference type="ChEBI" id="CHEBI:57912"/>
    </ligand>
</feature>
<evidence type="ECO:0000313" key="4">
    <source>
        <dbReference type="EMBL" id="KAG5965194.1"/>
    </source>
</evidence>
<feature type="binding site" evidence="3">
    <location>
        <position position="350"/>
    </location>
    <ligand>
        <name>dimethylallyl diphosphate</name>
        <dbReference type="ChEBI" id="CHEBI:57623"/>
    </ligand>
</feature>
<proteinExistence type="inferred from homology"/>
<dbReference type="PANTHER" id="PTHR40627:SF3">
    <property type="entry name" value="PRENYLTRANSFERASE ASQH2-RELATED"/>
    <property type="match status" value="1"/>
</dbReference>
<feature type="binding site" evidence="3">
    <location>
        <position position="268"/>
    </location>
    <ligand>
        <name>dimethylallyl diphosphate</name>
        <dbReference type="ChEBI" id="CHEBI:57623"/>
    </ligand>
</feature>
<dbReference type="InterPro" id="IPR017795">
    <property type="entry name" value="ABBA_NscD-like"/>
</dbReference>
<accession>A0A9P7MRA4</accession>
<dbReference type="CDD" id="cd13929">
    <property type="entry name" value="PT-DMATS_CymD"/>
    <property type="match status" value="1"/>
</dbReference>
<protein>
    <submittedName>
        <fullName evidence="4">Uncharacterized protein</fullName>
    </submittedName>
</protein>
<dbReference type="InterPro" id="IPR033964">
    <property type="entry name" value="ABBA"/>
</dbReference>
<comment type="caution">
    <text evidence="4">The sequence shown here is derived from an EMBL/GenBank/DDBJ whole genome shotgun (WGS) entry which is preliminary data.</text>
</comment>
<feature type="binding site" evidence="3">
    <location>
        <position position="251"/>
    </location>
    <ligand>
        <name>L-tryptophan</name>
        <dbReference type="ChEBI" id="CHEBI:57912"/>
    </ligand>
</feature>
<dbReference type="NCBIfam" id="TIGR03429">
    <property type="entry name" value="arom_pren_DMATS"/>
    <property type="match status" value="1"/>
</dbReference>
<dbReference type="PANTHER" id="PTHR40627">
    <property type="entry name" value="INDOLE PRENYLTRANSFERASE TDIB-RELATED"/>
    <property type="match status" value="1"/>
</dbReference>
<dbReference type="OrthoDB" id="5392033at2759"/>
<dbReference type="Proteomes" id="UP000784919">
    <property type="component" value="Unassembled WGS sequence"/>
</dbReference>